<reference evidence="3 4" key="1">
    <citation type="submission" date="2024-02" db="EMBL/GenBank/DDBJ databases">
        <title>De novo assembly and annotation of 12 fungi associated with fruit tree decline syndrome in Ontario, Canada.</title>
        <authorList>
            <person name="Sulman M."/>
            <person name="Ellouze W."/>
            <person name="Ilyukhin E."/>
        </authorList>
    </citation>
    <scope>NUCLEOTIDE SEQUENCE [LARGE SCALE GENOMIC DNA]</scope>
    <source>
        <strain evidence="3 4">M1-105</strain>
    </source>
</reference>
<evidence type="ECO:0000256" key="1">
    <source>
        <dbReference type="SAM" id="Coils"/>
    </source>
</evidence>
<feature type="compositionally biased region" description="Basic and acidic residues" evidence="2">
    <location>
        <begin position="246"/>
        <end position="385"/>
    </location>
</feature>
<dbReference type="Proteomes" id="UP001521116">
    <property type="component" value="Unassembled WGS sequence"/>
</dbReference>
<dbReference type="EMBL" id="JAJVDC020000092">
    <property type="protein sequence ID" value="KAL1625585.1"/>
    <property type="molecule type" value="Genomic_DNA"/>
</dbReference>
<accession>A0ABR3SNZ8</accession>
<feature type="region of interest" description="Disordered" evidence="2">
    <location>
        <begin position="39"/>
        <end position="170"/>
    </location>
</feature>
<feature type="coiled-coil region" evidence="1">
    <location>
        <begin position="436"/>
        <end position="470"/>
    </location>
</feature>
<protein>
    <submittedName>
        <fullName evidence="3">Uncharacterized protein</fullName>
    </submittedName>
</protein>
<gene>
    <name evidence="3" type="ORF">SLS56_007244</name>
</gene>
<keyword evidence="1" id="KW-0175">Coiled coil</keyword>
<feature type="region of interest" description="Disordered" evidence="2">
    <location>
        <begin position="514"/>
        <end position="618"/>
    </location>
</feature>
<evidence type="ECO:0000313" key="4">
    <source>
        <dbReference type="Proteomes" id="UP001521116"/>
    </source>
</evidence>
<comment type="caution">
    <text evidence="3">The sequence shown here is derived from an EMBL/GenBank/DDBJ whole genome shotgun (WGS) entry which is preliminary data.</text>
</comment>
<evidence type="ECO:0000313" key="3">
    <source>
        <dbReference type="EMBL" id="KAL1625585.1"/>
    </source>
</evidence>
<keyword evidence="4" id="KW-1185">Reference proteome</keyword>
<evidence type="ECO:0000256" key="2">
    <source>
        <dbReference type="SAM" id="MobiDB-lite"/>
    </source>
</evidence>
<proteinExistence type="predicted"/>
<feature type="compositionally biased region" description="Basic and acidic residues" evidence="2">
    <location>
        <begin position="87"/>
        <end position="98"/>
    </location>
</feature>
<name>A0ABR3SNZ8_9PEZI</name>
<sequence>MGAPKHQETAKANLAQGENLSGFLHRINFSFDCVESSPRKALSSLNGGSTDGLASKPPTFPFTFPPLQDKTNQPKQKPNFFNSTAENVRERSSKDIIHLADSSSEPSPTPHSDLLPYLTRFEGSQQDLQKAPVPVRPQASKEGIQTTSSNSVVSSVSHTPNAQHSDKPQHLLPVYALAQTLRASSIGATMAPGITNDSSGLGWSKYAPTGQDEHDDNSKPDINQRTADTIARQAAIDARLSKLRSRRDPVTEERDETRRHQLVEAEKAAAEKQARLRADRDRDAKKKAEDEASRLNHEKKQAERLKREKEEAERAEAERIKREQEEAERLRREKEEVERLKREQEEAERLKREQEEAARLEAERLQREKEEAERAEMERIQREKEEADEAALCAMLHEKIDEIEEEGLTEAQREQKKVDESIKKAIAHQEDILTKLKDKKAEIDGASKTLKRHESEYQELKDKEASIVAQLEADTKKFSELQAFSGQIMERANNMRKKVEDKSARSVDMLKAFAMPEDTSSQALKRAELAPKYGKTLFGDQSPANSSKTPSEATERPAEAPATTKPNDVTADKAKVRENGSTQDKATDSRSDTTEEGEIKEPANAQAQPAREKANPENKDLENQLKFEEWPSQESRPFGGAQKRLVKLTNLPLTATIDNVQSLVWGGRVEKLDYIPGTSFAWVLFMRGEDCERYFLDTANGIDYPGDSNCIIWVEMGEPVSVNEMLRGLYDAGNTRCVRAVGADEDWGQTALIKLATAKGRKLERIVNGKNPTGLRVIEFRFTNIVDASRFKVELQNDIDWEHCNVYFGGDPCATNTGVHLGIH</sequence>
<feature type="compositionally biased region" description="Low complexity" evidence="2">
    <location>
        <begin position="148"/>
        <end position="157"/>
    </location>
</feature>
<feature type="region of interest" description="Disordered" evidence="2">
    <location>
        <begin position="192"/>
        <end position="386"/>
    </location>
</feature>
<feature type="compositionally biased region" description="Basic and acidic residues" evidence="2">
    <location>
        <begin position="585"/>
        <end position="601"/>
    </location>
</feature>
<feature type="compositionally biased region" description="Polar residues" evidence="2">
    <location>
        <begin position="69"/>
        <end position="86"/>
    </location>
</feature>
<organism evidence="3 4">
    <name type="scientific">Neofusicoccum ribis</name>
    <dbReference type="NCBI Taxonomy" id="45134"/>
    <lineage>
        <taxon>Eukaryota</taxon>
        <taxon>Fungi</taxon>
        <taxon>Dikarya</taxon>
        <taxon>Ascomycota</taxon>
        <taxon>Pezizomycotina</taxon>
        <taxon>Dothideomycetes</taxon>
        <taxon>Dothideomycetes incertae sedis</taxon>
        <taxon>Botryosphaeriales</taxon>
        <taxon>Botryosphaeriaceae</taxon>
        <taxon>Neofusicoccum</taxon>
    </lineage>
</organism>